<dbReference type="InterPro" id="IPR012674">
    <property type="entry name" value="Calycin"/>
</dbReference>
<evidence type="ECO:0000259" key="34">
    <source>
        <dbReference type="Pfam" id="PF00061"/>
    </source>
</evidence>
<dbReference type="GO" id="GO:0005576">
    <property type="term" value="C:extracellular region"/>
    <property type="evidence" value="ECO:0007669"/>
    <property type="project" value="UniProtKB-SubCell"/>
</dbReference>
<dbReference type="Proteomes" id="UP000009136">
    <property type="component" value="Chromosome 11"/>
</dbReference>
<keyword evidence="16" id="KW-0256">Endoplasmic reticulum</keyword>
<evidence type="ECO:0000313" key="36">
    <source>
        <dbReference type="Proteomes" id="UP000009136"/>
    </source>
</evidence>
<keyword evidence="17" id="KW-0276">Fatty acid metabolism</keyword>
<evidence type="ECO:0000256" key="27">
    <source>
        <dbReference type="ARBA" id="ARBA00023799"/>
    </source>
</evidence>
<keyword evidence="20" id="KW-0472">Membrane</keyword>
<evidence type="ECO:0000256" key="23">
    <source>
        <dbReference type="ARBA" id="ARBA00023180"/>
    </source>
</evidence>
<evidence type="ECO:0000256" key="22">
    <source>
        <dbReference type="ARBA" id="ARBA00023160"/>
    </source>
</evidence>
<dbReference type="PRINTS" id="PR01254">
    <property type="entry name" value="PGNDSYNTHASE"/>
</dbReference>
<evidence type="ECO:0000256" key="3">
    <source>
        <dbReference type="ARBA" id="ARBA00004555"/>
    </source>
</evidence>
<keyword evidence="9" id="KW-0963">Cytoplasm</keyword>
<evidence type="ECO:0000256" key="9">
    <source>
        <dbReference type="ARBA" id="ARBA00022490"/>
    </source>
</evidence>
<organism evidence="35 36">
    <name type="scientific">Bos taurus</name>
    <name type="common">Bovine</name>
    <dbReference type="NCBI Taxonomy" id="9913"/>
    <lineage>
        <taxon>Eukaryota</taxon>
        <taxon>Metazoa</taxon>
        <taxon>Chordata</taxon>
        <taxon>Craniata</taxon>
        <taxon>Vertebrata</taxon>
        <taxon>Euteleostomi</taxon>
        <taxon>Mammalia</taxon>
        <taxon>Eutheria</taxon>
        <taxon>Laurasiatheria</taxon>
        <taxon>Artiodactyla</taxon>
        <taxon>Ruminantia</taxon>
        <taxon>Pecora</taxon>
        <taxon>Bovidae</taxon>
        <taxon>Bovinae</taxon>
        <taxon>Bos</taxon>
    </lineage>
</organism>
<feature type="chain" id="PRO_5042596289" description="Prostaglandin-H2 D-isomerase" evidence="33">
    <location>
        <begin position="29"/>
        <end position="189"/>
    </location>
</feature>
<dbReference type="GO" id="GO:0048471">
    <property type="term" value="C:perinuclear region of cytoplasm"/>
    <property type="evidence" value="ECO:0007669"/>
    <property type="project" value="UniProtKB-SubCell"/>
</dbReference>
<evidence type="ECO:0000256" key="24">
    <source>
        <dbReference type="ARBA" id="ARBA00023235"/>
    </source>
</evidence>
<evidence type="ECO:0000256" key="33">
    <source>
        <dbReference type="SAM" id="SignalP"/>
    </source>
</evidence>
<evidence type="ECO:0000256" key="4">
    <source>
        <dbReference type="ARBA" id="ARBA00004556"/>
    </source>
</evidence>
<evidence type="ECO:0000256" key="11">
    <source>
        <dbReference type="ARBA" id="ARBA00022516"/>
    </source>
</evidence>
<comment type="subcellular location">
    <subcellularLocation>
        <location evidence="4">Cytoplasm</location>
        <location evidence="4">Perinuclear region</location>
    </subcellularLocation>
    <subcellularLocation>
        <location evidence="3">Golgi apparatus</location>
    </subcellularLocation>
    <subcellularLocation>
        <location evidence="1">Nucleus membrane</location>
    </subcellularLocation>
    <subcellularLocation>
        <location evidence="2">Rough endoplasmic reticulum</location>
    </subcellularLocation>
    <subcellularLocation>
        <location evidence="5">Secreted</location>
    </subcellularLocation>
</comment>
<evidence type="ECO:0000256" key="31">
    <source>
        <dbReference type="ARBA" id="ARBA00032350"/>
    </source>
</evidence>
<evidence type="ECO:0000256" key="20">
    <source>
        <dbReference type="ARBA" id="ARBA00023136"/>
    </source>
</evidence>
<dbReference type="Ensembl" id="ENSBTAT00000020065.7">
    <property type="protein sequence ID" value="ENSBTAP00000020065.5"/>
    <property type="gene ID" value="ENSBTAG00000015074.8"/>
</dbReference>
<dbReference type="GO" id="GO:0004667">
    <property type="term" value="F:prostaglandin-D synthase activity"/>
    <property type="evidence" value="ECO:0007669"/>
    <property type="project" value="UniProtKB-EC"/>
</dbReference>
<dbReference type="GO" id="GO:0001516">
    <property type="term" value="P:prostaglandin biosynthetic process"/>
    <property type="evidence" value="ECO:0007669"/>
    <property type="project" value="UniProtKB-KW"/>
</dbReference>
<evidence type="ECO:0000256" key="18">
    <source>
        <dbReference type="ARBA" id="ARBA00023034"/>
    </source>
</evidence>
<dbReference type="InterPro" id="IPR000566">
    <property type="entry name" value="Lipocln_cytosolic_FA-bd_dom"/>
</dbReference>
<keyword evidence="19" id="KW-0443">Lipid metabolism</keyword>
<reference evidence="35" key="3">
    <citation type="submission" date="2025-09" db="UniProtKB">
        <authorList>
            <consortium name="Ensembl"/>
        </authorList>
    </citation>
    <scope>IDENTIFICATION</scope>
    <source>
        <strain evidence="35">Hereford</strain>
    </source>
</reference>
<name>A0AAF6Z103_BOVIN</name>
<evidence type="ECO:0000256" key="8">
    <source>
        <dbReference type="ARBA" id="ARBA00022448"/>
    </source>
</evidence>
<evidence type="ECO:0000256" key="5">
    <source>
        <dbReference type="ARBA" id="ARBA00004613"/>
    </source>
</evidence>
<evidence type="ECO:0000256" key="19">
    <source>
        <dbReference type="ARBA" id="ARBA00023098"/>
    </source>
</evidence>
<gene>
    <name evidence="35" type="primary">PTGDS</name>
</gene>
<keyword evidence="8" id="KW-0813">Transport</keyword>
<evidence type="ECO:0000256" key="6">
    <source>
        <dbReference type="ARBA" id="ARBA00006889"/>
    </source>
</evidence>
<evidence type="ECO:0000256" key="29">
    <source>
        <dbReference type="ARBA" id="ARBA00030654"/>
    </source>
</evidence>
<evidence type="ECO:0000256" key="12">
    <source>
        <dbReference type="ARBA" id="ARBA00022525"/>
    </source>
</evidence>
<dbReference type="PANTHER" id="PTHR11430">
    <property type="entry name" value="LIPOCALIN"/>
    <property type="match status" value="1"/>
</dbReference>
<evidence type="ECO:0000256" key="32">
    <source>
        <dbReference type="SAM" id="MobiDB-lite"/>
    </source>
</evidence>
<evidence type="ECO:0000256" key="25">
    <source>
        <dbReference type="ARBA" id="ARBA00023242"/>
    </source>
</evidence>
<evidence type="ECO:0000256" key="17">
    <source>
        <dbReference type="ARBA" id="ARBA00022832"/>
    </source>
</evidence>
<keyword evidence="15 33" id="KW-0732">Signal</keyword>
<dbReference type="GO" id="GO:0031965">
    <property type="term" value="C:nuclear membrane"/>
    <property type="evidence" value="ECO:0007669"/>
    <property type="project" value="UniProtKB-SubCell"/>
</dbReference>
<sequence length="189" mass="20602">MATPNRLWMALLLLGVLGVLQTPAPAQAALQPNFEEDKFLGRWFTSGLASNSSWFLEKKKVLSMCKSVVAPAADGGLNLTSTFLSVRRGPYCCAPPAPQAATATPALTGAAPTRCQWQRQTTRPTPCSTQRVSEARGRTSAWPRSTAAPRTPEPRSRNTSPPLPRAWASQRKALCSCRRLTSAWRSTHR</sequence>
<keyword evidence="25" id="KW-0539">Nucleus</keyword>
<dbReference type="InterPro" id="IPR002345">
    <property type="entry name" value="Lipocalin"/>
</dbReference>
<keyword evidence="10" id="KW-0644">Prostaglandin metabolism</keyword>
<evidence type="ECO:0000256" key="21">
    <source>
        <dbReference type="ARBA" id="ARBA00023157"/>
    </source>
</evidence>
<proteinExistence type="inferred from homology"/>
<feature type="signal peptide" evidence="33">
    <location>
        <begin position="1"/>
        <end position="28"/>
    </location>
</feature>
<dbReference type="SUPFAM" id="SSF50814">
    <property type="entry name" value="Lipocalins"/>
    <property type="match status" value="1"/>
</dbReference>
<keyword evidence="12" id="KW-0964">Secreted</keyword>
<dbReference type="EC" id="5.3.99.2" evidence="27"/>
<dbReference type="Gene3D" id="2.40.128.20">
    <property type="match status" value="1"/>
</dbReference>
<dbReference type="Pfam" id="PF00061">
    <property type="entry name" value="Lipocalin"/>
    <property type="match status" value="1"/>
</dbReference>
<comment type="subunit">
    <text evidence="7">Monomer.</text>
</comment>
<reference evidence="35" key="2">
    <citation type="submission" date="2025-08" db="UniProtKB">
        <authorList>
            <consortium name="Ensembl"/>
        </authorList>
    </citation>
    <scope>IDENTIFICATION</scope>
    <source>
        <strain evidence="35">Hereford</strain>
    </source>
</reference>
<keyword evidence="11" id="KW-0444">Lipid biosynthesis</keyword>
<evidence type="ECO:0000256" key="16">
    <source>
        <dbReference type="ARBA" id="ARBA00022824"/>
    </source>
</evidence>
<dbReference type="AlphaFoldDB" id="A0AAF6Z103"/>
<keyword evidence="22" id="KW-0275">Fatty acid biosynthesis</keyword>
<dbReference type="GO" id="GO:0005794">
    <property type="term" value="C:Golgi apparatus"/>
    <property type="evidence" value="ECO:0007669"/>
    <property type="project" value="UniProtKB-SubCell"/>
</dbReference>
<evidence type="ECO:0000256" key="13">
    <source>
        <dbReference type="ARBA" id="ARBA00022585"/>
    </source>
</evidence>
<dbReference type="GO" id="GO:0043303">
    <property type="term" value="P:mast cell degranulation"/>
    <property type="evidence" value="ECO:0007669"/>
    <property type="project" value="UniProtKB-KW"/>
</dbReference>
<keyword evidence="24" id="KW-0413">Isomerase</keyword>
<reference evidence="35" key="1">
    <citation type="submission" date="2018-03" db="EMBL/GenBank/DDBJ databases">
        <title>ARS-UCD1.2.</title>
        <authorList>
            <person name="Rosen B.D."/>
            <person name="Bickhart D.M."/>
            <person name="Koren S."/>
            <person name="Schnabel R.D."/>
            <person name="Hall R."/>
            <person name="Zimin A."/>
            <person name="Dreischer C."/>
            <person name="Schultheiss S."/>
            <person name="Schroeder S.G."/>
            <person name="Elsik C.G."/>
            <person name="Couldrey C."/>
            <person name="Liu G.E."/>
            <person name="Van Tassell C.P."/>
            <person name="Phillippy A.M."/>
            <person name="Smith T.P.L."/>
            <person name="Medrano J.F."/>
        </authorList>
    </citation>
    <scope>NUCLEOTIDE SEQUENCE [LARGE SCALE GENOMIC DNA]</scope>
    <source>
        <strain evidence="35">Hereford</strain>
    </source>
</reference>
<comment type="catalytic activity">
    <reaction evidence="26">
        <text>prostaglandin H2 = prostaglandin D2</text>
        <dbReference type="Rhea" id="RHEA:10600"/>
        <dbReference type="ChEBI" id="CHEBI:57405"/>
        <dbReference type="ChEBI" id="CHEBI:57406"/>
        <dbReference type="EC" id="5.3.99.2"/>
    </reaction>
</comment>
<evidence type="ECO:0000313" key="35">
    <source>
        <dbReference type="Ensembl" id="ENSBTAP00000020065.5"/>
    </source>
</evidence>
<feature type="domain" description="Lipocalin/cytosolic fatty-acid binding" evidence="34">
    <location>
        <begin position="41"/>
        <end position="83"/>
    </location>
</feature>
<keyword evidence="18" id="KW-0333">Golgi apparatus</keyword>
<evidence type="ECO:0000256" key="2">
    <source>
        <dbReference type="ARBA" id="ARBA00004427"/>
    </source>
</evidence>
<feature type="region of interest" description="Disordered" evidence="32">
    <location>
        <begin position="115"/>
        <end position="167"/>
    </location>
</feature>
<keyword evidence="21" id="KW-1015">Disulfide bond</keyword>
<evidence type="ECO:0000256" key="30">
    <source>
        <dbReference type="ARBA" id="ARBA00031917"/>
    </source>
</evidence>
<evidence type="ECO:0000256" key="7">
    <source>
        <dbReference type="ARBA" id="ARBA00011245"/>
    </source>
</evidence>
<keyword evidence="23" id="KW-0325">Glycoprotein</keyword>
<evidence type="ECO:0000256" key="28">
    <source>
        <dbReference type="ARBA" id="ARBA00023891"/>
    </source>
</evidence>
<dbReference type="PANTHER" id="PTHR11430:SF86">
    <property type="entry name" value="PROSTAGLANDIN-H2 D-ISOMERASE"/>
    <property type="match status" value="1"/>
</dbReference>
<evidence type="ECO:0000256" key="14">
    <source>
        <dbReference type="ARBA" id="ARBA00022675"/>
    </source>
</evidence>
<evidence type="ECO:0000256" key="1">
    <source>
        <dbReference type="ARBA" id="ARBA00004126"/>
    </source>
</evidence>
<accession>A0AAF6Z103</accession>
<dbReference type="GeneTree" id="ENSGT01120000271921"/>
<keyword evidence="14" id="KW-0467">Mast cell degranulation</keyword>
<keyword evidence="13" id="KW-0643">Prostaglandin biosynthesis</keyword>
<evidence type="ECO:0000256" key="26">
    <source>
        <dbReference type="ARBA" id="ARBA00023698"/>
    </source>
</evidence>
<protein>
    <recommendedName>
        <fullName evidence="28">Prostaglandin-H2 D-isomerase</fullName>
        <ecNumber evidence="27">5.3.99.2</ecNumber>
    </recommendedName>
    <alternativeName>
        <fullName evidence="31">Glutathione-independent PGD synthase</fullName>
    </alternativeName>
    <alternativeName>
        <fullName evidence="30">Lipocalin-type prostaglandin-D synthase</fullName>
    </alternativeName>
    <alternativeName>
        <fullName evidence="29">Prostaglandin-D2 synthase</fullName>
    </alternativeName>
</protein>
<feature type="compositionally biased region" description="Polar residues" evidence="32">
    <location>
        <begin position="115"/>
        <end position="132"/>
    </location>
</feature>
<comment type="similarity">
    <text evidence="6">Belongs to the calycin superfamily. Lipocalin family.</text>
</comment>
<dbReference type="GO" id="GO:0005791">
    <property type="term" value="C:rough endoplasmic reticulum"/>
    <property type="evidence" value="ECO:0007669"/>
    <property type="project" value="UniProtKB-SubCell"/>
</dbReference>
<evidence type="ECO:0000256" key="10">
    <source>
        <dbReference type="ARBA" id="ARBA00022501"/>
    </source>
</evidence>
<keyword evidence="36" id="KW-1185">Reference proteome</keyword>
<evidence type="ECO:0000256" key="15">
    <source>
        <dbReference type="ARBA" id="ARBA00022729"/>
    </source>
</evidence>
<dbReference type="GO" id="GO:0036094">
    <property type="term" value="F:small molecule binding"/>
    <property type="evidence" value="ECO:0007669"/>
    <property type="project" value="InterPro"/>
</dbReference>